<comment type="caution">
    <text evidence="2">The sequence shown here is derived from an EMBL/GenBank/DDBJ whole genome shotgun (WGS) entry which is preliminary data.</text>
</comment>
<organism evidence="2 3">
    <name type="scientific">Bordetella genomosp. 10</name>
    <dbReference type="NCBI Taxonomy" id="1416804"/>
    <lineage>
        <taxon>Bacteria</taxon>
        <taxon>Pseudomonadati</taxon>
        <taxon>Pseudomonadota</taxon>
        <taxon>Betaproteobacteria</taxon>
        <taxon>Burkholderiales</taxon>
        <taxon>Alcaligenaceae</taxon>
        <taxon>Bordetella</taxon>
    </lineage>
</organism>
<dbReference type="PANTHER" id="PTHR42928">
    <property type="entry name" value="TRICARBOXYLATE-BINDING PROTEIN"/>
    <property type="match status" value="1"/>
</dbReference>
<dbReference type="Proteomes" id="UP000216020">
    <property type="component" value="Unassembled WGS sequence"/>
</dbReference>
<evidence type="ECO:0000256" key="1">
    <source>
        <dbReference type="ARBA" id="ARBA00006987"/>
    </source>
</evidence>
<evidence type="ECO:0000313" key="2">
    <source>
        <dbReference type="EMBL" id="OZI34900.1"/>
    </source>
</evidence>
<proteinExistence type="inferred from homology"/>
<dbReference type="Gene3D" id="3.40.190.150">
    <property type="entry name" value="Bordetella uptake gene, domain 1"/>
    <property type="match status" value="1"/>
</dbReference>
<protein>
    <recommendedName>
        <fullName evidence="4">Tripartite tricarboxylate transporter substrate binding protein</fullName>
    </recommendedName>
</protein>
<accession>A0A261SDM4</accession>
<gene>
    <name evidence="2" type="ORF">CAL29_15705</name>
</gene>
<sequence length="353" mass="37762">MPLLTRVLAAASSRSIYWRLRMRMGKVKLAVLAMAGGMIPMMGMSSNLEAEGYPRRPITLVVGGAPGSSVDLLARHLSRYMSDDLRQKVVVENKPGATGALAALSVMRAAPDGYTVYLAGSSLILRELMYGQGEVNLLKDMAPIGMATGVPVVLIMGKHVPGATLDEVIRMAKRRKEALRCASGGSGSVGDFLCDAMQATAGVQLIHVPYKQNAQALADLMEGRVDFYVSSVVGLLPHIQADRVRVMAVVSEGKFDQLADVPNIGTFGFSSAAIPSWYAFLAPKGTPDEVISRLNRSLNTVLGMAEVRQNLSELGYAVLPASAASPEGLEDRIAKDTAAWSEILRYRGMSVVH</sequence>
<dbReference type="InterPro" id="IPR042100">
    <property type="entry name" value="Bug_dom1"/>
</dbReference>
<evidence type="ECO:0008006" key="4">
    <source>
        <dbReference type="Google" id="ProtNLM"/>
    </source>
</evidence>
<dbReference type="OrthoDB" id="8681806at2"/>
<dbReference type="EMBL" id="NEVM01000002">
    <property type="protein sequence ID" value="OZI34900.1"/>
    <property type="molecule type" value="Genomic_DNA"/>
</dbReference>
<dbReference type="Pfam" id="PF03401">
    <property type="entry name" value="TctC"/>
    <property type="match status" value="1"/>
</dbReference>
<reference evidence="3" key="1">
    <citation type="submission" date="2017-05" db="EMBL/GenBank/DDBJ databases">
        <title>Complete and WGS of Bordetella genogroups.</title>
        <authorList>
            <person name="Spilker T."/>
            <person name="Lipuma J."/>
        </authorList>
    </citation>
    <scope>NUCLEOTIDE SEQUENCE [LARGE SCALE GENOMIC DNA]</scope>
    <source>
        <strain evidence="3">AU16122</strain>
    </source>
</reference>
<dbReference type="PANTHER" id="PTHR42928:SF5">
    <property type="entry name" value="BLR1237 PROTEIN"/>
    <property type="match status" value="1"/>
</dbReference>
<comment type="similarity">
    <text evidence="1">Belongs to the UPF0065 (bug) family.</text>
</comment>
<keyword evidence="3" id="KW-1185">Reference proteome</keyword>
<dbReference type="PIRSF" id="PIRSF017082">
    <property type="entry name" value="YflP"/>
    <property type="match status" value="1"/>
</dbReference>
<name>A0A261SDM4_9BORD</name>
<dbReference type="CDD" id="cd07012">
    <property type="entry name" value="PBP2_Bug_TTT"/>
    <property type="match status" value="1"/>
</dbReference>
<dbReference type="InterPro" id="IPR005064">
    <property type="entry name" value="BUG"/>
</dbReference>
<dbReference type="AlphaFoldDB" id="A0A261SDM4"/>
<dbReference type="SUPFAM" id="SSF53850">
    <property type="entry name" value="Periplasmic binding protein-like II"/>
    <property type="match status" value="1"/>
</dbReference>
<dbReference type="Gene3D" id="3.40.190.10">
    <property type="entry name" value="Periplasmic binding protein-like II"/>
    <property type="match status" value="1"/>
</dbReference>
<evidence type="ECO:0000313" key="3">
    <source>
        <dbReference type="Proteomes" id="UP000216020"/>
    </source>
</evidence>